<dbReference type="InterPro" id="IPR011050">
    <property type="entry name" value="Pectin_lyase_fold/virulence"/>
</dbReference>
<feature type="signal peptide" evidence="2">
    <location>
        <begin position="1"/>
        <end position="42"/>
    </location>
</feature>
<dbReference type="InterPro" id="IPR036709">
    <property type="entry name" value="Autotransporte_beta_dom_sf"/>
</dbReference>
<feature type="domain" description="Autotransporter" evidence="3">
    <location>
        <begin position="1874"/>
        <end position="2150"/>
    </location>
</feature>
<dbReference type="EMBL" id="JAWJEJ010000002">
    <property type="protein sequence ID" value="MDV3459202.1"/>
    <property type="molecule type" value="Genomic_DNA"/>
</dbReference>
<dbReference type="InterPro" id="IPR012332">
    <property type="entry name" value="Autotransporter_pectin_lyase_C"/>
</dbReference>
<dbReference type="Proteomes" id="UP001273531">
    <property type="component" value="Unassembled WGS sequence"/>
</dbReference>
<dbReference type="SMART" id="SM00869">
    <property type="entry name" value="Autotransporter"/>
    <property type="match status" value="1"/>
</dbReference>
<evidence type="ECO:0000259" key="3">
    <source>
        <dbReference type="PROSITE" id="PS51208"/>
    </source>
</evidence>
<evidence type="ECO:0000313" key="5">
    <source>
        <dbReference type="Proteomes" id="UP001273531"/>
    </source>
</evidence>
<dbReference type="PANTHER" id="PTHR35037:SF3">
    <property type="entry name" value="C-TERMINAL REGION OF AIDA-LIKE PROTEIN"/>
    <property type="match status" value="1"/>
</dbReference>
<gene>
    <name evidence="4" type="ORF">RZN05_19555</name>
</gene>
<protein>
    <submittedName>
        <fullName evidence="4">Autotransporter-associated beta strand repeat-containing protein</fullName>
    </submittedName>
</protein>
<dbReference type="Gene3D" id="2.160.20.20">
    <property type="match status" value="7"/>
</dbReference>
<evidence type="ECO:0000256" key="2">
    <source>
        <dbReference type="SAM" id="SignalP"/>
    </source>
</evidence>
<name>A0ABU3YDF8_9SPHN</name>
<accession>A0ABU3YDF8</accession>
<keyword evidence="5" id="KW-1185">Reference proteome</keyword>
<sequence>MTNRIRLPLLGRTTSFRRLRGTSILLATSALLSVAQAGVAHAQANTTYTPASNPGSPNLAAGDQFTLTGGNVVFGGNSANDMNFDGTVTGNGGLAKSGTKTLTLNATNSFTGGTTVNAGTVIANANGALPTGGNVTIASGGTLKLGTDQTIGALNGNGRVELNSRNLTVDLASGTSRFDGALVGGLAYVGSWRVGAGPAWSTNPAVLTGQEAAALIFGGIAGEYEISSVSNVLADIDFKAWGSGYGGFNTSAPVAQNYKNDAGAPGYASPQDFSTYVSDHNGNKVNYAFSYRGAGSLTKTGDGTLVLAGNNAFTGTTTVQGGTLALEGGRAISDTAAILVGTAGTLKITTAETIGSLAGGGTVVLDQTLTAGGNNASTSHSGAISGAGGLVKTGAGTLTLTGTNSYTGGTTITAGTLQGNSNAIQGNVVNNGTLAFNQDIDGSFAGTVSGTGGIVKTGAGTLTLTSTNTNTGGTRIADGTLIADVSGALATGGKVTMTGGTLKLGANQNIGTLSGTGAIDLGISTLDVNVAGGTTRFDGAISGVRGVTQYVGSWAVGSGPAWSTNPVVYSGREAAALLFGGNASDYAISTVSNSGADIDFKAWGSGFAGFNTEAPVAQDYKNDAGAPGYGGTQDFSTYVSDWNREKVNYAFLYTPSGALTKSGAGTLILGGANTYTGATTINGGTLAVDGGQAIADTGAVVIGAAGTFRVISAETIGSLSGNGTVVLGQTLAIGGDNSSTGFAGTIGGAGGLTKIGTGTLMLSGTNGYAGVTTVDGGTLAVAGGNAIADSGSVVIGGGGTFQVKTAETIGSLSGSGAVRLDQALTLGGNDSSTTYAGAISGTGALVKTGTGTLTLGGTNNYTGGTVIAAGTIQGDSNAIQGDVTNDGTLVFDQAFDGGYAGTVSGTGMLVKAGSGTLTLSGANTYGGGTLVTSGTLQGDTQSLQGDVTNDGVLAFAQDFDGAYVGSVSGSGALVKTGLGTLTLGGTNVYTGGTIIMAGAIRGDSNAIQGDVANNGTLVFDQGFDGSHAGAISGTGTLVKAGSGTLTLSGANSYSGGTQIASGTLRGDTNSLKGNVANNGVLAFAQDFDGAYAGSVSGTGMLVKAGTGTLTLGGTNVYTGGTIIAAGTIRGDSNAVRGDVANDGTLVFDQAFDGGYAGTVSGSGMLVKAGSGTLTLSGANTYGGGTLVTSGTLQGDTHSLQGDVTNEGVLAFAQDFDGAYAGDLSGTGALVKTGAGAVTLAGSASHSGGTRIDGGVLIGNTSNLQGSIVNHANLVIGQGTDGDFAADLSGTGNLYKAGVGTVRLTGTIDHSGITAVIGGRLIGSTSSILGDISVAQGATLEFDQQADGIYAGSMVNLEGVGVGGQLVKSGAGALTVTGQFGAQGGTRIEGGSLVGTGSTLWGDFFVGAETTLQIGEAEGRVVDFNGAVSGNGQFVKTGAGTVRLSGRSIDFAGTTDITQGGVLLTGALNGAVTIRQGAALQVGDGTRSGDLLADTRNDGTLIFDQVGDYRYEGALSGAGALVKQGSGALTLAGDYAYTGDTVVLGGTVSVASLLPTTTTLQIDGGAFDLGGTSQSVSGLTGTGGSLHFGGGRLAVNQNDNSSYAGNLTGNGTLVKAGTGTLSLLGASTLTGNLLLDAGGLDVGGSLASTVTVANGATLSGTGRVGGMVVRSGGVAAPGSLVALRSATGLRALAVAPSPIGTLSVAGNVTFEAGSFYRVNVNASGASDKIAATGSASIQGGTVQVLAASGSYAPLTHYTLLTADAGVNGKFGSVTSNLAFLTPILSYASTSVSLDLVRNDISFTAIAQSSNERNIAAKVTALGVGNPLFNSVLFMDAGGARQQFNLLSGEIHASTRTAMLNDAALPVNAAVDHLAETSAHSGVWMQGLGNWSQFDANGESAFTRSKVQGLMGGVDFVVAPEQNLRIGIAGGYTQDDLSASAVASTAKLKSVHVLGYLGASVSGVELRAGGGYSRVDADTTRTVPVAGASQRLTASYASDVVQGFAEVAYPMPLGGGVVAPYGKVTVTNFARPDFAETGGSVALAAEKANDTTTLSNIGVRFETALAGAFSVGGKLGWEHAWGDLYPVSSMTLAGTTGSFDVLGAPLSRNTAAVALNGVLRLSETMTASFGYEGRIGSSNQSNAVKGAISLRF</sequence>
<dbReference type="SUPFAM" id="SSF51126">
    <property type="entry name" value="Pectin lyase-like"/>
    <property type="match status" value="6"/>
</dbReference>
<dbReference type="NCBIfam" id="TIGR02601">
    <property type="entry name" value="autotrns_rpt"/>
    <property type="match status" value="16"/>
</dbReference>
<dbReference type="InterPro" id="IPR013425">
    <property type="entry name" value="Autotrns_rpt"/>
</dbReference>
<dbReference type="PROSITE" id="PS51208">
    <property type="entry name" value="AUTOTRANSPORTER"/>
    <property type="match status" value="1"/>
</dbReference>
<keyword evidence="1 2" id="KW-0732">Signal</keyword>
<dbReference type="InterPro" id="IPR005546">
    <property type="entry name" value="Autotransporte_beta"/>
</dbReference>
<dbReference type="Pfam" id="PF12951">
    <property type="entry name" value="PATR"/>
    <property type="match status" value="18"/>
</dbReference>
<evidence type="ECO:0000313" key="4">
    <source>
        <dbReference type="EMBL" id="MDV3459202.1"/>
    </source>
</evidence>
<dbReference type="RefSeq" id="WP_317228356.1">
    <property type="nucleotide sequence ID" value="NZ_JAWJEJ010000002.1"/>
</dbReference>
<dbReference type="InterPro" id="IPR051551">
    <property type="entry name" value="Autotransporter_adhesion"/>
</dbReference>
<feature type="chain" id="PRO_5045175207" evidence="2">
    <location>
        <begin position="43"/>
        <end position="2150"/>
    </location>
</feature>
<organism evidence="4 5">
    <name type="scientific">Sphingomonas agrestis</name>
    <dbReference type="NCBI Taxonomy" id="3080540"/>
    <lineage>
        <taxon>Bacteria</taxon>
        <taxon>Pseudomonadati</taxon>
        <taxon>Pseudomonadota</taxon>
        <taxon>Alphaproteobacteria</taxon>
        <taxon>Sphingomonadales</taxon>
        <taxon>Sphingomonadaceae</taxon>
        <taxon>Sphingomonas</taxon>
    </lineage>
</organism>
<evidence type="ECO:0000256" key="1">
    <source>
        <dbReference type="ARBA" id="ARBA00022729"/>
    </source>
</evidence>
<reference evidence="4 5" key="1">
    <citation type="submission" date="2023-10" db="EMBL/GenBank/DDBJ databases">
        <title>Sphingomonas sp. HF-S4 16S ribosomal RNA gene Genome sequencing and assembly.</title>
        <authorList>
            <person name="Lee H."/>
        </authorList>
    </citation>
    <scope>NUCLEOTIDE SEQUENCE [LARGE SCALE GENOMIC DNA]</scope>
    <source>
        <strain evidence="4 5">HF-S4</strain>
    </source>
</reference>
<dbReference type="SUPFAM" id="SSF103515">
    <property type="entry name" value="Autotransporter"/>
    <property type="match status" value="1"/>
</dbReference>
<dbReference type="Gene3D" id="2.40.128.130">
    <property type="entry name" value="Autotransporter beta-domain"/>
    <property type="match status" value="1"/>
</dbReference>
<proteinExistence type="predicted"/>
<dbReference type="PANTHER" id="PTHR35037">
    <property type="entry name" value="C-TERMINAL REGION OF AIDA-LIKE PROTEIN"/>
    <property type="match status" value="1"/>
</dbReference>
<comment type="caution">
    <text evidence="4">The sequence shown here is derived from an EMBL/GenBank/DDBJ whole genome shotgun (WGS) entry which is preliminary data.</text>
</comment>